<protein>
    <submittedName>
        <fullName evidence="2">Tetratricopeptide repeat (TPR)-like superfamily protein</fullName>
    </submittedName>
</protein>
<dbReference type="Proteomes" id="UP000436088">
    <property type="component" value="Unassembled WGS sequence"/>
</dbReference>
<evidence type="ECO:0000313" key="2">
    <source>
        <dbReference type="EMBL" id="KAE8711603.1"/>
    </source>
</evidence>
<keyword evidence="1" id="KW-1133">Transmembrane helix</keyword>
<evidence type="ECO:0000313" key="3">
    <source>
        <dbReference type="Proteomes" id="UP000436088"/>
    </source>
</evidence>
<proteinExistence type="predicted"/>
<feature type="transmembrane region" description="Helical" evidence="1">
    <location>
        <begin position="47"/>
        <end position="69"/>
    </location>
</feature>
<evidence type="ECO:0000256" key="1">
    <source>
        <dbReference type="SAM" id="Phobius"/>
    </source>
</evidence>
<name>A0A6A3B5U4_HIBSY</name>
<dbReference type="AlphaFoldDB" id="A0A6A3B5U4"/>
<accession>A0A6A3B5U4</accession>
<keyword evidence="1" id="KW-0812">Transmembrane</keyword>
<gene>
    <name evidence="2" type="ORF">F3Y22_tig00110283pilonHSYRG00072</name>
</gene>
<organism evidence="2 3">
    <name type="scientific">Hibiscus syriacus</name>
    <name type="common">Rose of Sharon</name>
    <dbReference type="NCBI Taxonomy" id="106335"/>
    <lineage>
        <taxon>Eukaryota</taxon>
        <taxon>Viridiplantae</taxon>
        <taxon>Streptophyta</taxon>
        <taxon>Embryophyta</taxon>
        <taxon>Tracheophyta</taxon>
        <taxon>Spermatophyta</taxon>
        <taxon>Magnoliopsida</taxon>
        <taxon>eudicotyledons</taxon>
        <taxon>Gunneridae</taxon>
        <taxon>Pentapetalae</taxon>
        <taxon>rosids</taxon>
        <taxon>malvids</taxon>
        <taxon>Malvales</taxon>
        <taxon>Malvaceae</taxon>
        <taxon>Malvoideae</taxon>
        <taxon>Hibiscus</taxon>
    </lineage>
</organism>
<reference evidence="2" key="1">
    <citation type="submission" date="2019-09" db="EMBL/GenBank/DDBJ databases">
        <title>Draft genome information of white flower Hibiscus syriacus.</title>
        <authorList>
            <person name="Kim Y.-M."/>
        </authorList>
    </citation>
    <scope>NUCLEOTIDE SEQUENCE [LARGE SCALE GENOMIC DNA]</scope>
    <source>
        <strain evidence="2">YM2019G1</strain>
    </source>
</reference>
<feature type="transmembrane region" description="Helical" evidence="1">
    <location>
        <begin position="81"/>
        <end position="102"/>
    </location>
</feature>
<keyword evidence="3" id="KW-1185">Reference proteome</keyword>
<dbReference type="EMBL" id="VEPZ02000910">
    <property type="protein sequence ID" value="KAE8711603.1"/>
    <property type="molecule type" value="Genomic_DNA"/>
</dbReference>
<sequence>MRSEGPSPVVPSLMVGVLGLVIFGPTLLSVMEYVMPLFEAADSESGGFYGVLLVVLLFVLILVQLLSTFSPTSRLVSVQQTALLSFHGFLLLYIKAFSIFDLPRNALQGYLRKRLPGGDADIENHETSGLNDLNEPLLKCRNYDDKHSEGHRSKEITDEERRKVDLQWESLFSNSITQWTNWMGVVS</sequence>
<comment type="caution">
    <text evidence="2">The sequence shown here is derived from an EMBL/GenBank/DDBJ whole genome shotgun (WGS) entry which is preliminary data.</text>
</comment>
<feature type="transmembrane region" description="Helical" evidence="1">
    <location>
        <begin position="12"/>
        <end position="35"/>
    </location>
</feature>
<keyword evidence="1" id="KW-0472">Membrane</keyword>